<keyword evidence="2" id="KW-1185">Reference proteome</keyword>
<organism evidence="1 2">
    <name type="scientific">Acorus gramineus</name>
    <name type="common">Dwarf sweet flag</name>
    <dbReference type="NCBI Taxonomy" id="55184"/>
    <lineage>
        <taxon>Eukaryota</taxon>
        <taxon>Viridiplantae</taxon>
        <taxon>Streptophyta</taxon>
        <taxon>Embryophyta</taxon>
        <taxon>Tracheophyta</taxon>
        <taxon>Spermatophyta</taxon>
        <taxon>Magnoliopsida</taxon>
        <taxon>Liliopsida</taxon>
        <taxon>Acoraceae</taxon>
        <taxon>Acorus</taxon>
    </lineage>
</organism>
<dbReference type="AlphaFoldDB" id="A0AAV9A2E8"/>
<dbReference type="EMBL" id="JAUJYN010000019">
    <property type="protein sequence ID" value="KAK1258331.1"/>
    <property type="molecule type" value="Genomic_DNA"/>
</dbReference>
<protein>
    <submittedName>
        <fullName evidence="1">Uncharacterized protein</fullName>
    </submittedName>
</protein>
<name>A0AAV9A2E8_ACOGR</name>
<proteinExistence type="predicted"/>
<evidence type="ECO:0000313" key="1">
    <source>
        <dbReference type="EMBL" id="KAK1258331.1"/>
    </source>
</evidence>
<comment type="caution">
    <text evidence="1">The sequence shown here is derived from an EMBL/GenBank/DDBJ whole genome shotgun (WGS) entry which is preliminary data.</text>
</comment>
<gene>
    <name evidence="1" type="ORF">QJS04_geneDACA009300</name>
</gene>
<accession>A0AAV9A2E8</accession>
<reference evidence="1" key="2">
    <citation type="submission" date="2023-06" db="EMBL/GenBank/DDBJ databases">
        <authorList>
            <person name="Ma L."/>
            <person name="Liu K.-W."/>
            <person name="Li Z."/>
            <person name="Hsiao Y.-Y."/>
            <person name="Qi Y."/>
            <person name="Fu T."/>
            <person name="Tang G."/>
            <person name="Zhang D."/>
            <person name="Sun W.-H."/>
            <person name="Liu D.-K."/>
            <person name="Li Y."/>
            <person name="Chen G.-Z."/>
            <person name="Liu X.-D."/>
            <person name="Liao X.-Y."/>
            <person name="Jiang Y.-T."/>
            <person name="Yu X."/>
            <person name="Hao Y."/>
            <person name="Huang J."/>
            <person name="Zhao X.-W."/>
            <person name="Ke S."/>
            <person name="Chen Y.-Y."/>
            <person name="Wu W.-L."/>
            <person name="Hsu J.-L."/>
            <person name="Lin Y.-F."/>
            <person name="Huang M.-D."/>
            <person name="Li C.-Y."/>
            <person name="Huang L."/>
            <person name="Wang Z.-W."/>
            <person name="Zhao X."/>
            <person name="Zhong W.-Y."/>
            <person name="Peng D.-H."/>
            <person name="Ahmad S."/>
            <person name="Lan S."/>
            <person name="Zhang J.-S."/>
            <person name="Tsai W.-C."/>
            <person name="Van De Peer Y."/>
            <person name="Liu Z.-J."/>
        </authorList>
    </citation>
    <scope>NUCLEOTIDE SEQUENCE</scope>
    <source>
        <strain evidence="1">SCP</strain>
        <tissue evidence="1">Leaves</tissue>
    </source>
</reference>
<sequence length="175" mass="19553">MGEGSASLVSGRGWITGFLFRRRRLVLLKATARMSVGLWWCVIGVVGEGTKASNAWPMEVVRRQGNGSQWWSLSFSLGFGFGGLPRARHGFREFLIASLVVCQVVILPLLWEQGDALLNLRKWSRGKWSSPSYVLVGSTCDEGYEKPGQDVAIAAMGPIHQLPPYEWFRSQTYME</sequence>
<reference evidence="1" key="1">
    <citation type="journal article" date="2023" name="Nat. Commun.">
        <title>Diploid and tetraploid genomes of Acorus and the evolution of monocots.</title>
        <authorList>
            <person name="Ma L."/>
            <person name="Liu K.W."/>
            <person name="Li Z."/>
            <person name="Hsiao Y.Y."/>
            <person name="Qi Y."/>
            <person name="Fu T."/>
            <person name="Tang G.D."/>
            <person name="Zhang D."/>
            <person name="Sun W.H."/>
            <person name="Liu D.K."/>
            <person name="Li Y."/>
            <person name="Chen G.Z."/>
            <person name="Liu X.D."/>
            <person name="Liao X.Y."/>
            <person name="Jiang Y.T."/>
            <person name="Yu X."/>
            <person name="Hao Y."/>
            <person name="Huang J."/>
            <person name="Zhao X.W."/>
            <person name="Ke S."/>
            <person name="Chen Y.Y."/>
            <person name="Wu W.L."/>
            <person name="Hsu J.L."/>
            <person name="Lin Y.F."/>
            <person name="Huang M.D."/>
            <person name="Li C.Y."/>
            <person name="Huang L."/>
            <person name="Wang Z.W."/>
            <person name="Zhao X."/>
            <person name="Zhong W.Y."/>
            <person name="Peng D.H."/>
            <person name="Ahmad S."/>
            <person name="Lan S."/>
            <person name="Zhang J.S."/>
            <person name="Tsai W.C."/>
            <person name="Van de Peer Y."/>
            <person name="Liu Z.J."/>
        </authorList>
    </citation>
    <scope>NUCLEOTIDE SEQUENCE</scope>
    <source>
        <strain evidence="1">SCP</strain>
    </source>
</reference>
<evidence type="ECO:0000313" key="2">
    <source>
        <dbReference type="Proteomes" id="UP001179952"/>
    </source>
</evidence>
<dbReference type="Proteomes" id="UP001179952">
    <property type="component" value="Unassembled WGS sequence"/>
</dbReference>